<proteinExistence type="predicted"/>
<comment type="caution">
    <text evidence="1">The sequence shown here is derived from an EMBL/GenBank/DDBJ whole genome shotgun (WGS) entry which is preliminary data.</text>
</comment>
<dbReference type="Proteomes" id="UP000304953">
    <property type="component" value="Unassembled WGS sequence"/>
</dbReference>
<dbReference type="EMBL" id="SRYA01000208">
    <property type="protein sequence ID" value="TGY84993.1"/>
    <property type="molecule type" value="Genomic_DNA"/>
</dbReference>
<sequence>MDHPITIKYGGFYTMKETKSTPAAGIRELVTAVKAQMSGLGYSQYTIDRMDAVWKNLASYCEEHNDGLLTAESARGFVWDLYGAVLGEKDASQNVNRAVHILLDFQQFGMIFKQSHMTLKSFSDAFSPLFEGFLEKQRKDGFAEGSVRTWRSRLFRFEYFLANSGIDRFSQIELHHLNAYIETLAGFSSGTVGGTIKLLGRLSDYALANGWHSRSFSGSLPDVRRTHSYRLPTVFTPEEVERILASVDRDNAQGKRNYAVFLLVARLGLRISDVRLLRFDSIDWQNRRISITQKKTGVPLELPLPDDAGWAIIDYLKHGRPETDCGYIFVRHTAPFDALKNSFRETVVKAVQKAGVKVPADKPVGMHSFRHSIATAMLSNGVKLTEIAQTLGHTTPESTQTYISTDTELLRQCAL</sequence>
<gene>
    <name evidence="1" type="ORF">E5329_29065</name>
</gene>
<reference evidence="1" key="1">
    <citation type="submission" date="2019-04" db="EMBL/GenBank/DDBJ databases">
        <title>Microbes associate with the intestines of laboratory mice.</title>
        <authorList>
            <person name="Navarre W."/>
            <person name="Wong E."/>
            <person name="Huang K."/>
            <person name="Tropini C."/>
            <person name="Ng K."/>
            <person name="Yu B."/>
        </authorList>
    </citation>
    <scope>NUCLEOTIDE SEQUENCE</scope>
    <source>
        <strain evidence="1">NM01_1-7b</strain>
    </source>
</reference>
<evidence type="ECO:0000313" key="2">
    <source>
        <dbReference type="Proteomes" id="UP000304953"/>
    </source>
</evidence>
<name>A0AC61RLQ0_9FIRM</name>
<feature type="non-terminal residue" evidence="1">
    <location>
        <position position="415"/>
    </location>
</feature>
<protein>
    <submittedName>
        <fullName evidence="1">Integrase</fullName>
    </submittedName>
</protein>
<keyword evidence="2" id="KW-1185">Reference proteome</keyword>
<organism evidence="1 2">
    <name type="scientific">Petralouisia muris</name>
    <dbReference type="NCBI Taxonomy" id="3032872"/>
    <lineage>
        <taxon>Bacteria</taxon>
        <taxon>Bacillati</taxon>
        <taxon>Bacillota</taxon>
        <taxon>Clostridia</taxon>
        <taxon>Lachnospirales</taxon>
        <taxon>Lachnospiraceae</taxon>
        <taxon>Petralouisia</taxon>
    </lineage>
</organism>
<evidence type="ECO:0000313" key="1">
    <source>
        <dbReference type="EMBL" id="TGY84993.1"/>
    </source>
</evidence>
<accession>A0AC61RLQ0</accession>